<dbReference type="InterPro" id="IPR035987">
    <property type="entry name" value="Ribosomal_uS8_sf"/>
</dbReference>
<accession>A0ABY4SVA4</accession>
<sequence>MSMQDPIADMLTAIRNGQISKKEKIFVPSSKIKIAIANVLVEEGFIKKYNTHDNVKPILEIFLKYFYKKRPVIDKILRVSRPGLRIYKKYKDLPKVISGMGIAIISTSKGVLTDKKARQFKIGGEIICYVL</sequence>
<dbReference type="Gene3D" id="3.30.1370.30">
    <property type="match status" value="1"/>
</dbReference>
<dbReference type="NCBIfam" id="NF001109">
    <property type="entry name" value="PRK00136.1"/>
    <property type="match status" value="1"/>
</dbReference>
<comment type="similarity">
    <text evidence="1 6 7">Belongs to the universal ribosomal protein uS8 family.</text>
</comment>
<gene>
    <name evidence="6 8" type="primary">rpsH</name>
    <name evidence="8" type="ORF">M9405_00945</name>
</gene>
<evidence type="ECO:0000313" key="9">
    <source>
        <dbReference type="Proteomes" id="UP001056834"/>
    </source>
</evidence>
<name>A0ABY4SVA4_9ENTR</name>
<dbReference type="InterPro" id="IPR047863">
    <property type="entry name" value="Ribosomal_uS8_CS"/>
</dbReference>
<dbReference type="PROSITE" id="PS00053">
    <property type="entry name" value="RIBOSOMAL_S8"/>
    <property type="match status" value="1"/>
</dbReference>
<evidence type="ECO:0000256" key="4">
    <source>
        <dbReference type="ARBA" id="ARBA00035258"/>
    </source>
</evidence>
<keyword evidence="6" id="KW-0694">RNA-binding</keyword>
<comment type="function">
    <text evidence="6">One of the primary rRNA binding proteins, it binds directly to 16S rRNA central domain where it helps coordinate assembly of the platform of the 30S subunit.</text>
</comment>
<dbReference type="HAMAP" id="MF_01302_B">
    <property type="entry name" value="Ribosomal_uS8_B"/>
    <property type="match status" value="1"/>
</dbReference>
<dbReference type="Pfam" id="PF00410">
    <property type="entry name" value="Ribosomal_S8"/>
    <property type="match status" value="1"/>
</dbReference>
<dbReference type="SUPFAM" id="SSF56047">
    <property type="entry name" value="Ribosomal protein S8"/>
    <property type="match status" value="1"/>
</dbReference>
<dbReference type="GO" id="GO:0005840">
    <property type="term" value="C:ribosome"/>
    <property type="evidence" value="ECO:0007669"/>
    <property type="project" value="UniProtKB-KW"/>
</dbReference>
<dbReference type="RefSeq" id="WP_250223413.1">
    <property type="nucleotide sequence ID" value="NZ_CP097762.1"/>
</dbReference>
<dbReference type="PANTHER" id="PTHR11758">
    <property type="entry name" value="40S RIBOSOMAL PROTEIN S15A"/>
    <property type="match status" value="1"/>
</dbReference>
<proteinExistence type="inferred from homology"/>
<keyword evidence="3 6" id="KW-0687">Ribonucleoprotein</keyword>
<protein>
    <recommendedName>
        <fullName evidence="4 6">Small ribosomal subunit protein uS8</fullName>
    </recommendedName>
</protein>
<evidence type="ECO:0000256" key="3">
    <source>
        <dbReference type="ARBA" id="ARBA00023274"/>
    </source>
</evidence>
<evidence type="ECO:0000256" key="7">
    <source>
        <dbReference type="RuleBase" id="RU003660"/>
    </source>
</evidence>
<keyword evidence="9" id="KW-1185">Reference proteome</keyword>
<reference evidence="8" key="1">
    <citation type="submission" date="2022-05" db="EMBL/GenBank/DDBJ databases">
        <title>Impact of host demography and evolutionary history on endosymbiont molecular evolution: a test in carpenter ants (Genus Camponotus) and their Blochmannia endosymbionts.</title>
        <authorList>
            <person name="Manthey J.D."/>
            <person name="Giron J.C."/>
            <person name="Hruska J.P."/>
        </authorList>
    </citation>
    <scope>NUCLEOTIDE SEQUENCE</scope>
    <source>
        <strain evidence="8">C-006</strain>
    </source>
</reference>
<keyword evidence="6" id="KW-0699">rRNA-binding</keyword>
<evidence type="ECO:0000256" key="5">
    <source>
        <dbReference type="ARBA" id="ARBA00046740"/>
    </source>
</evidence>
<keyword evidence="2 6" id="KW-0689">Ribosomal protein</keyword>
<dbReference type="InterPro" id="IPR000630">
    <property type="entry name" value="Ribosomal_uS8"/>
</dbReference>
<evidence type="ECO:0000256" key="2">
    <source>
        <dbReference type="ARBA" id="ARBA00022980"/>
    </source>
</evidence>
<evidence type="ECO:0000256" key="6">
    <source>
        <dbReference type="HAMAP-Rule" id="MF_01302"/>
    </source>
</evidence>
<organism evidence="8 9">
    <name type="scientific">Candidatus Blochmannia ocreatus</name>
    <name type="common">nom. nud.</name>
    <dbReference type="NCBI Taxonomy" id="251538"/>
    <lineage>
        <taxon>Bacteria</taxon>
        <taxon>Pseudomonadati</taxon>
        <taxon>Pseudomonadota</taxon>
        <taxon>Gammaproteobacteria</taxon>
        <taxon>Enterobacterales</taxon>
        <taxon>Enterobacteriaceae</taxon>
        <taxon>ant endosymbionts</taxon>
        <taxon>Candidatus Blochmanniella</taxon>
    </lineage>
</organism>
<dbReference type="EMBL" id="CP097762">
    <property type="protein sequence ID" value="URJ25282.1"/>
    <property type="molecule type" value="Genomic_DNA"/>
</dbReference>
<evidence type="ECO:0000256" key="1">
    <source>
        <dbReference type="ARBA" id="ARBA00006471"/>
    </source>
</evidence>
<comment type="subunit">
    <text evidence="5 6">Part of the 30S ribosomal subunit. Contacts proteins S5 and S12.</text>
</comment>
<dbReference type="Gene3D" id="3.30.1490.10">
    <property type="match status" value="1"/>
</dbReference>
<dbReference type="Proteomes" id="UP001056834">
    <property type="component" value="Chromosome"/>
</dbReference>
<evidence type="ECO:0000313" key="8">
    <source>
        <dbReference type="EMBL" id="URJ25282.1"/>
    </source>
</evidence>